<dbReference type="Pfam" id="PF07788">
    <property type="entry name" value="PDDEXK_10"/>
    <property type="match status" value="1"/>
</dbReference>
<dbReference type="InterPro" id="IPR024271">
    <property type="entry name" value="DUF3782"/>
</dbReference>
<sequence length="292" mass="33199">MSLANEIKKVLMENPSILADVLASKPEILYQVLAKLMPWQNLATKQDLEELKTTLRQEIEEIRKNMATKQELEEIKKVMATKDDIKDMATKEDLKNLATKQELEEIKKVMATKEDIKNMATKDDLKSLATKQELEEIKKVMATKDDIKDMATKKDIKKLEVWISALGARWGIVAEDVFRQGIIELLSNAGWKVDREIIFDKDGFVYGYPSEVEIDVVLSDGKVILVELTASLKRGELIQISRKRELYEKLKGKKVSEVIVVTPFIDDKNEERVIAIANSLGIKIIKPGEINS</sequence>
<dbReference type="EMBL" id="DUJO01000054">
    <property type="protein sequence ID" value="HII75221.1"/>
    <property type="molecule type" value="Genomic_DNA"/>
</dbReference>
<dbReference type="PANTHER" id="PTHR34314">
    <property type="entry name" value="CRENARCHAEAL PROTEIN, PUTATIVE-RELATED"/>
    <property type="match status" value="1"/>
</dbReference>
<organism evidence="2 3">
    <name type="scientific">Sulfurisphaera tokodaii</name>
    <dbReference type="NCBI Taxonomy" id="111955"/>
    <lineage>
        <taxon>Archaea</taxon>
        <taxon>Thermoproteota</taxon>
        <taxon>Thermoprotei</taxon>
        <taxon>Sulfolobales</taxon>
        <taxon>Sulfolobaceae</taxon>
        <taxon>Sulfurisphaera</taxon>
    </lineage>
</organism>
<accession>A0A832TI43</accession>
<dbReference type="InterPro" id="IPR012431">
    <property type="entry name" value="PDDEXK_10"/>
</dbReference>
<reference evidence="2" key="1">
    <citation type="journal article" date="2020" name="bioRxiv">
        <title>A rank-normalized archaeal taxonomy based on genome phylogeny resolves widespread incomplete and uneven classifications.</title>
        <authorList>
            <person name="Rinke C."/>
            <person name="Chuvochina M."/>
            <person name="Mussig A.J."/>
            <person name="Chaumeil P.-A."/>
            <person name="Waite D.W."/>
            <person name="Whitman W.B."/>
            <person name="Parks D.H."/>
            <person name="Hugenholtz P."/>
        </authorList>
    </citation>
    <scope>NUCLEOTIDE SEQUENCE</scope>
    <source>
        <strain evidence="2">UBA8838</strain>
    </source>
</reference>
<comment type="caution">
    <text evidence="2">The sequence shown here is derived from an EMBL/GenBank/DDBJ whole genome shotgun (WGS) entry which is preliminary data.</text>
</comment>
<dbReference type="Pfam" id="PF12644">
    <property type="entry name" value="DUF3782"/>
    <property type="match status" value="1"/>
</dbReference>
<dbReference type="Proteomes" id="UP000646844">
    <property type="component" value="Unassembled WGS sequence"/>
</dbReference>
<gene>
    <name evidence="2" type="ORF">HA332_12840</name>
</gene>
<name>A0A832TI43_9CREN</name>
<dbReference type="GeneID" id="1459814"/>
<evidence type="ECO:0000256" key="1">
    <source>
        <dbReference type="SAM" id="Coils"/>
    </source>
</evidence>
<dbReference type="AlphaFoldDB" id="A0A832TI43"/>
<feature type="coiled-coil region" evidence="1">
    <location>
        <begin position="41"/>
        <end position="75"/>
    </location>
</feature>
<dbReference type="RefSeq" id="WP_010979827.1">
    <property type="nucleotide sequence ID" value="NZ_BAABQO010000013.1"/>
</dbReference>
<evidence type="ECO:0000313" key="2">
    <source>
        <dbReference type="EMBL" id="HII75221.1"/>
    </source>
</evidence>
<dbReference type="OMA" id="WVYYDGE"/>
<protein>
    <submittedName>
        <fullName evidence="2">PD-(D/E)XK nuclease family protein</fullName>
    </submittedName>
</protein>
<evidence type="ECO:0000313" key="3">
    <source>
        <dbReference type="Proteomes" id="UP000646844"/>
    </source>
</evidence>
<proteinExistence type="predicted"/>
<dbReference type="PANTHER" id="PTHR34314:SF7">
    <property type="entry name" value="DUF3782 DOMAIN-CONTAINING PROTEIN"/>
    <property type="match status" value="1"/>
</dbReference>
<keyword evidence="1" id="KW-0175">Coiled coil</keyword>